<dbReference type="EMBL" id="CDMY01000329">
    <property type="protein sequence ID" value="CEM02539.1"/>
    <property type="molecule type" value="Genomic_DNA"/>
</dbReference>
<dbReference type="VEuPathDB" id="CryptoDB:Vbra_20925"/>
<evidence type="ECO:0000256" key="1">
    <source>
        <dbReference type="SAM" id="Coils"/>
    </source>
</evidence>
<feature type="region of interest" description="Disordered" evidence="2">
    <location>
        <begin position="115"/>
        <end position="141"/>
    </location>
</feature>
<feature type="coiled-coil region" evidence="1">
    <location>
        <begin position="375"/>
        <end position="423"/>
    </location>
</feature>
<dbReference type="GO" id="GO:0005200">
    <property type="term" value="F:structural constituent of cytoskeleton"/>
    <property type="evidence" value="ECO:0007669"/>
    <property type="project" value="TreeGrafter"/>
</dbReference>
<feature type="region of interest" description="Disordered" evidence="2">
    <location>
        <begin position="1"/>
        <end position="44"/>
    </location>
</feature>
<name>A0A0G4EWT9_VITBC</name>
<organism evidence="3 4">
    <name type="scientific">Vitrella brassicaformis (strain CCMP3155)</name>
    <dbReference type="NCBI Taxonomy" id="1169540"/>
    <lineage>
        <taxon>Eukaryota</taxon>
        <taxon>Sar</taxon>
        <taxon>Alveolata</taxon>
        <taxon>Colpodellida</taxon>
        <taxon>Vitrellaceae</taxon>
        <taxon>Vitrella</taxon>
    </lineage>
</organism>
<sequence>MLSKIGKGLASLLEDDESPEGTRRGEGFPSSSGPAAAAGSSATEIETLRVAAHAREEQLREAQRQNEILRQQLRRRDQEMQNKVEESRKMYAELTGLQRQRDDLQMRYEELMKRQATATPTALTSEPSSITSRSSPALLLPGKDEMTQCDASEFEMVQLVSPSAGLSVEKESQLRTLLFRLTTELAQVPPDLYEQLQMEHPRDDDGIGAQHASGDPHAKPPLIDLAGVLSRRLIRMRSIAQIAFDRWGAIAGHDPTQSALHRIAEKTPCAIALLQWGHAPARGKADEPHLFWDVIRIFLQLVDCTWHLADQACAHHKELQHLRAQVAQHQQQQQGQASSPVMMSGSNVSSPPSQPSPTTKTGTGTTSGMSLPAGADELVEQVGREKALREEAEGKLGMLQRQSEELRGQLEVSQRELHRLLQQQLQPPVAPPLTQQQTHLDGSGDVSSELEALRRETIALRQHVEAYKERYDALMIQYTRLQTTCRDLQQNENRAQQLQQERDDAVRETRQWQQAHSTVSESLQQISLEVADLRARCESVGVLERNLEEARFALSQYEDRERNRKTQESDSAVLREERDAALRDLRATQSALDRLNAVLEEMQDERDSAVSRLENELTSARMETNAAKRQLEQVSELHSEVVSLRKQLEAVTEERNDLLQRKAFLENELKNYSSSVEGLLARLQKETEEKHFMVDRRVVNDMLTGYVESHVMGLHDRQRELLSLMSEMLQFSEADKEKVGLIGARLQQQQPQHPQQPTSTLVDQFMDFLAQETEDSR</sequence>
<feature type="compositionally biased region" description="Low complexity" evidence="2">
    <location>
        <begin position="124"/>
        <end position="136"/>
    </location>
</feature>
<dbReference type="PANTHER" id="PTHR47357:SF1">
    <property type="entry name" value="SPINDLE POLE BODY COMPONENT 110"/>
    <property type="match status" value="1"/>
</dbReference>
<keyword evidence="4" id="KW-1185">Reference proteome</keyword>
<evidence type="ECO:0008006" key="5">
    <source>
        <dbReference type="Google" id="ProtNLM"/>
    </source>
</evidence>
<keyword evidence="1" id="KW-0175">Coiled coil</keyword>
<gene>
    <name evidence="3" type="ORF">Vbra_20925</name>
</gene>
<feature type="coiled-coil region" evidence="1">
    <location>
        <begin position="450"/>
        <end position="515"/>
    </location>
</feature>
<dbReference type="InParanoid" id="A0A0G4EWT9"/>
<evidence type="ECO:0000313" key="3">
    <source>
        <dbReference type="EMBL" id="CEM02539.1"/>
    </source>
</evidence>
<dbReference type="GO" id="GO:0005856">
    <property type="term" value="C:cytoskeleton"/>
    <property type="evidence" value="ECO:0007669"/>
    <property type="project" value="TreeGrafter"/>
</dbReference>
<feature type="coiled-coil region" evidence="1">
    <location>
        <begin position="45"/>
        <end position="114"/>
    </location>
</feature>
<feature type="coiled-coil region" evidence="1">
    <location>
        <begin position="585"/>
        <end position="689"/>
    </location>
</feature>
<dbReference type="AlphaFoldDB" id="A0A0G4EWT9"/>
<feature type="region of interest" description="Disordered" evidence="2">
    <location>
        <begin position="324"/>
        <end position="372"/>
    </location>
</feature>
<proteinExistence type="predicted"/>
<reference evidence="3 4" key="1">
    <citation type="submission" date="2014-11" db="EMBL/GenBank/DDBJ databases">
        <authorList>
            <person name="Zhu J."/>
            <person name="Qi W."/>
            <person name="Song R."/>
        </authorList>
    </citation>
    <scope>NUCLEOTIDE SEQUENCE [LARGE SCALE GENOMIC DNA]</scope>
</reference>
<feature type="compositionally biased region" description="Low complexity" evidence="2">
    <location>
        <begin position="29"/>
        <end position="42"/>
    </location>
</feature>
<dbReference type="OrthoDB" id="425925at2759"/>
<dbReference type="Proteomes" id="UP000041254">
    <property type="component" value="Unassembled WGS sequence"/>
</dbReference>
<protein>
    <recommendedName>
        <fullName evidence="5">GRIP domain-containing protein</fullName>
    </recommendedName>
</protein>
<accession>A0A0G4EWT9</accession>
<evidence type="ECO:0000256" key="2">
    <source>
        <dbReference type="SAM" id="MobiDB-lite"/>
    </source>
</evidence>
<dbReference type="PANTHER" id="PTHR47357">
    <property type="entry name" value="COP1-INTERACTIVE PROTEIN 1"/>
    <property type="match status" value="1"/>
</dbReference>
<evidence type="ECO:0000313" key="4">
    <source>
        <dbReference type="Proteomes" id="UP000041254"/>
    </source>
</evidence>